<organism evidence="1 2">
    <name type="scientific">Rhodonellum ikkaensis</name>
    <dbReference type="NCBI Taxonomy" id="336829"/>
    <lineage>
        <taxon>Bacteria</taxon>
        <taxon>Pseudomonadati</taxon>
        <taxon>Bacteroidota</taxon>
        <taxon>Cytophagia</taxon>
        <taxon>Cytophagales</taxon>
        <taxon>Cytophagaceae</taxon>
        <taxon>Rhodonellum</taxon>
    </lineage>
</organism>
<dbReference type="Proteomes" id="UP000199663">
    <property type="component" value="Unassembled WGS sequence"/>
</dbReference>
<reference evidence="1 2" key="1">
    <citation type="submission" date="2016-10" db="EMBL/GenBank/DDBJ databases">
        <authorList>
            <person name="Varghese N."/>
            <person name="Submissions S."/>
        </authorList>
    </citation>
    <scope>NUCLEOTIDE SEQUENCE [LARGE SCALE GENOMIC DNA]</scope>
    <source>
        <strain evidence="1 2">DSM 17997</strain>
    </source>
</reference>
<evidence type="ECO:0000313" key="1">
    <source>
        <dbReference type="EMBL" id="SDZ19868.1"/>
    </source>
</evidence>
<keyword evidence="2" id="KW-1185">Reference proteome</keyword>
<protein>
    <submittedName>
        <fullName evidence="1">Uncharacterized protein</fullName>
    </submittedName>
</protein>
<proteinExistence type="predicted"/>
<name>A0A1H3R3Q7_9BACT</name>
<evidence type="ECO:0000313" key="2">
    <source>
        <dbReference type="Proteomes" id="UP000199663"/>
    </source>
</evidence>
<dbReference type="EMBL" id="FNQC01000007">
    <property type="protein sequence ID" value="SDZ19868.1"/>
    <property type="molecule type" value="Genomic_DNA"/>
</dbReference>
<gene>
    <name evidence="1" type="ORF">SAMN05444412_107150</name>
</gene>
<accession>A0A1H3R3Q7</accession>
<comment type="caution">
    <text evidence="1">The sequence shown here is derived from an EMBL/GenBank/DDBJ whole genome shotgun (WGS) entry which is preliminary data.</text>
</comment>
<sequence length="32" mass="3704">MLKSDTANKDLIFWQIQAGIELVSHKMSKNEQ</sequence>